<evidence type="ECO:0000259" key="8">
    <source>
        <dbReference type="Pfam" id="PF00082"/>
    </source>
</evidence>
<feature type="signal peptide" evidence="7">
    <location>
        <begin position="1"/>
        <end position="31"/>
    </location>
</feature>
<evidence type="ECO:0000259" key="9">
    <source>
        <dbReference type="Pfam" id="PF05922"/>
    </source>
</evidence>
<keyword evidence="4" id="KW-0720">Serine protease</keyword>
<evidence type="ECO:0000256" key="4">
    <source>
        <dbReference type="ARBA" id="ARBA00022825"/>
    </source>
</evidence>
<evidence type="ECO:0000256" key="1">
    <source>
        <dbReference type="ARBA" id="ARBA00011073"/>
    </source>
</evidence>
<feature type="domain" description="Inhibitor I9" evidence="9">
    <location>
        <begin position="74"/>
        <end position="120"/>
    </location>
</feature>
<dbReference type="InterPro" id="IPR034193">
    <property type="entry name" value="PCSK9_ProteinaseK-like"/>
</dbReference>
<feature type="compositionally biased region" description="Low complexity" evidence="6">
    <location>
        <begin position="119"/>
        <end position="141"/>
    </location>
</feature>
<name>A0A3M2KM69_9ACTN</name>
<feature type="compositionally biased region" description="Gly residues" evidence="6">
    <location>
        <begin position="206"/>
        <end position="217"/>
    </location>
</feature>
<dbReference type="SUPFAM" id="SSF54897">
    <property type="entry name" value="Protease propeptides/inhibitors"/>
    <property type="match status" value="1"/>
</dbReference>
<dbReference type="InterPro" id="IPR015500">
    <property type="entry name" value="Peptidase_S8_subtilisin-rel"/>
</dbReference>
<dbReference type="Gene3D" id="3.30.70.80">
    <property type="entry name" value="Peptidase S8 propeptide/proteinase inhibitor I9"/>
    <property type="match status" value="1"/>
</dbReference>
<dbReference type="FunFam" id="3.40.50.200:FF:000014">
    <property type="entry name" value="Proteinase K"/>
    <property type="match status" value="1"/>
</dbReference>
<accession>A0A3M2KM69</accession>
<dbReference type="InterPro" id="IPR022398">
    <property type="entry name" value="Peptidase_S8_His-AS"/>
</dbReference>
<evidence type="ECO:0000313" key="10">
    <source>
        <dbReference type="EMBL" id="RMI26822.1"/>
    </source>
</evidence>
<feature type="domain" description="Peptidase S8/S53" evidence="8">
    <location>
        <begin position="177"/>
        <end position="403"/>
    </location>
</feature>
<reference evidence="10 11" key="1">
    <citation type="submission" date="2018-10" db="EMBL/GenBank/DDBJ databases">
        <title>Isolation, diversity and antifungal activity of actinobacteria from wheat.</title>
        <authorList>
            <person name="Han C."/>
        </authorList>
    </citation>
    <scope>NUCLEOTIDE SEQUENCE [LARGE SCALE GENOMIC DNA]</scope>
    <source>
        <strain evidence="10 11">NEAU-YY642</strain>
    </source>
</reference>
<dbReference type="PROSITE" id="PS00136">
    <property type="entry name" value="SUBTILASE_ASP"/>
    <property type="match status" value="1"/>
</dbReference>
<dbReference type="InterPro" id="IPR037045">
    <property type="entry name" value="S8pro/Inhibitor_I9_sf"/>
</dbReference>
<dbReference type="InterPro" id="IPR000209">
    <property type="entry name" value="Peptidase_S8/S53_dom"/>
</dbReference>
<comment type="caution">
    <text evidence="10">The sequence shown here is derived from an EMBL/GenBank/DDBJ whole genome shotgun (WGS) entry which is preliminary data.</text>
</comment>
<protein>
    <submittedName>
        <fullName evidence="10">S8 family peptidase</fullName>
    </submittedName>
</protein>
<evidence type="ECO:0000256" key="7">
    <source>
        <dbReference type="SAM" id="SignalP"/>
    </source>
</evidence>
<dbReference type="EMBL" id="RFFJ01000365">
    <property type="protein sequence ID" value="RMI26822.1"/>
    <property type="molecule type" value="Genomic_DNA"/>
</dbReference>
<dbReference type="PROSITE" id="PS51892">
    <property type="entry name" value="SUBTILASE"/>
    <property type="match status" value="1"/>
</dbReference>
<dbReference type="Pfam" id="PF00082">
    <property type="entry name" value="Peptidase_S8"/>
    <property type="match status" value="1"/>
</dbReference>
<evidence type="ECO:0000256" key="5">
    <source>
        <dbReference type="PROSITE-ProRule" id="PRU01240"/>
    </source>
</evidence>
<comment type="similarity">
    <text evidence="1 5">Belongs to the peptidase S8 family.</text>
</comment>
<dbReference type="PANTHER" id="PTHR43806">
    <property type="entry name" value="PEPTIDASE S8"/>
    <property type="match status" value="1"/>
</dbReference>
<dbReference type="PRINTS" id="PR00723">
    <property type="entry name" value="SUBTILISIN"/>
</dbReference>
<comment type="caution">
    <text evidence="5">Lacks conserved residue(s) required for the propagation of feature annotation.</text>
</comment>
<dbReference type="InterPro" id="IPR050131">
    <property type="entry name" value="Peptidase_S8_subtilisin-like"/>
</dbReference>
<keyword evidence="7" id="KW-0732">Signal</keyword>
<dbReference type="AlphaFoldDB" id="A0A3M2KM69"/>
<keyword evidence="3" id="KW-0378">Hydrolase</keyword>
<dbReference type="Pfam" id="PF05922">
    <property type="entry name" value="Inhibitor_I9"/>
    <property type="match status" value="1"/>
</dbReference>
<dbReference type="GO" id="GO:0004252">
    <property type="term" value="F:serine-type endopeptidase activity"/>
    <property type="evidence" value="ECO:0007669"/>
    <property type="project" value="InterPro"/>
</dbReference>
<feature type="region of interest" description="Disordered" evidence="6">
    <location>
        <begin position="117"/>
        <end position="170"/>
    </location>
</feature>
<dbReference type="SUPFAM" id="SSF52743">
    <property type="entry name" value="Subtilisin-like"/>
    <property type="match status" value="1"/>
</dbReference>
<proteinExistence type="inferred from homology"/>
<keyword evidence="11" id="KW-1185">Reference proteome</keyword>
<dbReference type="GO" id="GO:0005615">
    <property type="term" value="C:extracellular space"/>
    <property type="evidence" value="ECO:0007669"/>
    <property type="project" value="TreeGrafter"/>
</dbReference>
<dbReference type="InterPro" id="IPR023827">
    <property type="entry name" value="Peptidase_S8_Asp-AS"/>
</dbReference>
<dbReference type="InterPro" id="IPR036852">
    <property type="entry name" value="Peptidase_S8/S53_dom_sf"/>
</dbReference>
<dbReference type="PROSITE" id="PS00137">
    <property type="entry name" value="SUBTILASE_HIS"/>
    <property type="match status" value="1"/>
</dbReference>
<evidence type="ECO:0000256" key="3">
    <source>
        <dbReference type="ARBA" id="ARBA00022801"/>
    </source>
</evidence>
<evidence type="ECO:0000256" key="6">
    <source>
        <dbReference type="SAM" id="MobiDB-lite"/>
    </source>
</evidence>
<feature type="region of interest" description="Disordered" evidence="6">
    <location>
        <begin position="198"/>
        <end position="217"/>
    </location>
</feature>
<organism evidence="10 11">
    <name type="scientific">Streptomyces triticirhizae</name>
    <dbReference type="NCBI Taxonomy" id="2483353"/>
    <lineage>
        <taxon>Bacteria</taxon>
        <taxon>Bacillati</taxon>
        <taxon>Actinomycetota</taxon>
        <taxon>Actinomycetes</taxon>
        <taxon>Kitasatosporales</taxon>
        <taxon>Streptomycetaceae</taxon>
        <taxon>Streptomyces</taxon>
    </lineage>
</organism>
<sequence length="424" mass="42345">MNFVRSPVKAVKSLATLAALLGLAAAGTLPAAEARAAAPPTGTVVNAHAPNTVGDSYLVVLADGERAPDPALPERHGARVLDTYRDALRGYHVRATPEQAARLAGDPAVALVERNTAVEASEPSSWGEPSPGAEPSPGSEALRPAGVQPDPPSCGLDRIDQPDLPLDGQYRYPDSAGEGVAVYVVDTGIHYTHRDFGGRAEPGFDASGGDGSDGNGHGTHIAGTVGGEAHGVAKRATLVSVKVLDDGGAGTVADVVAGIDWLTRDAEGRPAVAAFGIGGGPSQVLDDALRRSIGAGVTYAVAAGNSASDAGGYSPGRVPEAITAATASCDDRAAASSNHGPAVDLYAPGVGIVSTWHTSDTATATLSGSTSAAAHVAGVAALHLADEPTAAPADVWTAIEAAAVPDRLRDVPPGTANLLLQVVG</sequence>
<dbReference type="Gene3D" id="3.40.50.200">
    <property type="entry name" value="Peptidase S8/S53 domain"/>
    <property type="match status" value="1"/>
</dbReference>
<gene>
    <name evidence="10" type="ORF">EBN88_29625</name>
</gene>
<dbReference type="CDD" id="cd04077">
    <property type="entry name" value="Peptidases_S8_PCSK9_ProteinaseK_like"/>
    <property type="match status" value="1"/>
</dbReference>
<evidence type="ECO:0000313" key="11">
    <source>
        <dbReference type="Proteomes" id="UP000278673"/>
    </source>
</evidence>
<keyword evidence="2" id="KW-0645">Protease</keyword>
<dbReference type="Proteomes" id="UP000278673">
    <property type="component" value="Unassembled WGS sequence"/>
</dbReference>
<dbReference type="PANTHER" id="PTHR43806:SF11">
    <property type="entry name" value="CEREVISIN-RELATED"/>
    <property type="match status" value="1"/>
</dbReference>
<feature type="chain" id="PRO_5018213329" evidence="7">
    <location>
        <begin position="32"/>
        <end position="424"/>
    </location>
</feature>
<evidence type="ECO:0000256" key="2">
    <source>
        <dbReference type="ARBA" id="ARBA00022670"/>
    </source>
</evidence>
<dbReference type="InterPro" id="IPR010259">
    <property type="entry name" value="S8pro/Inhibitor_I9"/>
</dbReference>
<dbReference type="GO" id="GO:0006508">
    <property type="term" value="P:proteolysis"/>
    <property type="evidence" value="ECO:0007669"/>
    <property type="project" value="UniProtKB-KW"/>
</dbReference>